<gene>
    <name evidence="2" type="primary">A07g501080.1_BraROA</name>
    <name evidence="2" type="ORF">IGI04_025689</name>
</gene>
<dbReference type="EMBL" id="JADBGQ010000009">
    <property type="protein sequence ID" value="KAG5377847.1"/>
    <property type="molecule type" value="Genomic_DNA"/>
</dbReference>
<reference evidence="2 3" key="1">
    <citation type="submission" date="2021-03" db="EMBL/GenBank/DDBJ databases">
        <authorList>
            <person name="King G.J."/>
            <person name="Bancroft I."/>
            <person name="Baten A."/>
            <person name="Bloomfield J."/>
            <person name="Borpatragohain P."/>
            <person name="He Z."/>
            <person name="Irish N."/>
            <person name="Irwin J."/>
            <person name="Liu K."/>
            <person name="Mauleon R.P."/>
            <person name="Moore J."/>
            <person name="Morris R."/>
            <person name="Ostergaard L."/>
            <person name="Wang B."/>
            <person name="Wells R."/>
        </authorList>
    </citation>
    <scope>NUCLEOTIDE SEQUENCE [LARGE SCALE GENOMIC DNA]</scope>
    <source>
        <strain evidence="2">R-o-18</strain>
        <tissue evidence="2">Leaf</tissue>
    </source>
</reference>
<evidence type="ECO:0000256" key="1">
    <source>
        <dbReference type="SAM" id="MobiDB-lite"/>
    </source>
</evidence>
<protein>
    <submittedName>
        <fullName evidence="2">Uncharacterized protein</fullName>
    </submittedName>
</protein>
<comment type="caution">
    <text evidence="2">The sequence shown here is derived from an EMBL/GenBank/DDBJ whole genome shotgun (WGS) entry which is preliminary data.</text>
</comment>
<sequence length="105" mass="12441">MVEETEKKHKEARSYGRGRELRIPRRYEVEDTGGFTWLCRHRNALAKMERTEKQNRRRRRSEARTTETEASGWRRFAREAYGGGRTVDEESGNGGCVEREETRFT</sequence>
<dbReference type="Proteomes" id="UP000823674">
    <property type="component" value="Chromosome A07"/>
</dbReference>
<feature type="region of interest" description="Disordered" evidence="1">
    <location>
        <begin position="1"/>
        <end position="20"/>
    </location>
</feature>
<proteinExistence type="predicted"/>
<feature type="region of interest" description="Disordered" evidence="1">
    <location>
        <begin position="49"/>
        <end position="105"/>
    </location>
</feature>
<keyword evidence="3" id="KW-1185">Reference proteome</keyword>
<name>A0ABQ7KV39_BRACM</name>
<accession>A0ABQ7KV39</accession>
<evidence type="ECO:0000313" key="2">
    <source>
        <dbReference type="EMBL" id="KAG5377847.1"/>
    </source>
</evidence>
<evidence type="ECO:0000313" key="3">
    <source>
        <dbReference type="Proteomes" id="UP000823674"/>
    </source>
</evidence>
<organism evidence="2 3">
    <name type="scientific">Brassica rapa subsp. trilocularis</name>
    <dbReference type="NCBI Taxonomy" id="1813537"/>
    <lineage>
        <taxon>Eukaryota</taxon>
        <taxon>Viridiplantae</taxon>
        <taxon>Streptophyta</taxon>
        <taxon>Embryophyta</taxon>
        <taxon>Tracheophyta</taxon>
        <taxon>Spermatophyta</taxon>
        <taxon>Magnoliopsida</taxon>
        <taxon>eudicotyledons</taxon>
        <taxon>Gunneridae</taxon>
        <taxon>Pentapetalae</taxon>
        <taxon>rosids</taxon>
        <taxon>malvids</taxon>
        <taxon>Brassicales</taxon>
        <taxon>Brassicaceae</taxon>
        <taxon>Brassiceae</taxon>
        <taxon>Brassica</taxon>
    </lineage>
</organism>